<reference evidence="8" key="1">
    <citation type="journal article" date="2013" name="Nature">
        <title>The genomes of four tapeworm species reveal adaptations to parasitism.</title>
        <authorList>
            <person name="Tsai I.J."/>
            <person name="Zarowiecki M."/>
            <person name="Holroyd N."/>
            <person name="Garciarrubio A."/>
            <person name="Sanchez-Flores A."/>
            <person name="Brooks K.L."/>
            <person name="Tracey A."/>
            <person name="Bobes R.J."/>
            <person name="Fragoso G."/>
            <person name="Sciutto E."/>
            <person name="Aslett M."/>
            <person name="Beasley H."/>
            <person name="Bennett H.M."/>
            <person name="Cai J."/>
            <person name="Camicia F."/>
            <person name="Clark R."/>
            <person name="Cucher M."/>
            <person name="De Silva N."/>
            <person name="Day T.A."/>
            <person name="Deplazes P."/>
            <person name="Estrada K."/>
            <person name="Fernandez C."/>
            <person name="Holland P.W."/>
            <person name="Hou J."/>
            <person name="Hu S."/>
            <person name="Huckvale T."/>
            <person name="Hung S.S."/>
            <person name="Kamenetzky L."/>
            <person name="Keane J.A."/>
            <person name="Kiss F."/>
            <person name="Koziol U."/>
            <person name="Lambert O."/>
            <person name="Liu K."/>
            <person name="Luo X."/>
            <person name="Luo Y."/>
            <person name="Macchiaroli N."/>
            <person name="Nichol S."/>
            <person name="Paps J."/>
            <person name="Parkinson J."/>
            <person name="Pouchkina-Stantcheva N."/>
            <person name="Riddiford N."/>
            <person name="Rosenzvit M."/>
            <person name="Salinas G."/>
            <person name="Wasmuth J.D."/>
            <person name="Zamanian M."/>
            <person name="Zheng Y."/>
            <person name="Cai X."/>
            <person name="Soberon X."/>
            <person name="Olson P.D."/>
            <person name="Laclette J.P."/>
            <person name="Brehm K."/>
            <person name="Berriman M."/>
            <person name="Garciarrubio A."/>
            <person name="Bobes R.J."/>
            <person name="Fragoso G."/>
            <person name="Sanchez-Flores A."/>
            <person name="Estrada K."/>
            <person name="Cevallos M.A."/>
            <person name="Morett E."/>
            <person name="Gonzalez V."/>
            <person name="Portillo T."/>
            <person name="Ochoa-Leyva A."/>
            <person name="Jose M.V."/>
            <person name="Sciutto E."/>
            <person name="Landa A."/>
            <person name="Jimenez L."/>
            <person name="Valdes V."/>
            <person name="Carrero J.C."/>
            <person name="Larralde C."/>
            <person name="Morales-Montor J."/>
            <person name="Limon-Lason J."/>
            <person name="Soberon X."/>
            <person name="Laclette J.P."/>
        </authorList>
    </citation>
    <scope>NUCLEOTIDE SEQUENCE [LARGE SCALE GENOMIC DNA]</scope>
</reference>
<evidence type="ECO:0000313" key="8">
    <source>
        <dbReference type="EMBL" id="CDI98662.1"/>
    </source>
</evidence>
<protein>
    <recommendedName>
        <fullName evidence="3">glutaminyl-peptide cyclotransferase</fullName>
        <ecNumber evidence="3">2.3.2.5</ecNumber>
    </recommendedName>
</protein>
<dbReference type="GO" id="GO:0008270">
    <property type="term" value="F:zinc ion binding"/>
    <property type="evidence" value="ECO:0007669"/>
    <property type="project" value="TreeGrafter"/>
</dbReference>
<dbReference type="OrthoDB" id="3907302at2759"/>
<dbReference type="Pfam" id="PF04389">
    <property type="entry name" value="Peptidase_M28"/>
    <property type="match status" value="1"/>
</dbReference>
<dbReference type="EC" id="2.3.2.5" evidence="3"/>
<dbReference type="PANTHER" id="PTHR12283:SF6">
    <property type="entry name" value="GLUTAMINYL-PEPTIDE CYCLOTRANSFERASE-RELATED"/>
    <property type="match status" value="1"/>
</dbReference>
<keyword evidence="6" id="KW-0732">Signal</keyword>
<gene>
    <name evidence="8" type="ORF">EmuJ_000253000</name>
</gene>
<keyword evidence="5" id="KW-0012">Acyltransferase</keyword>
<dbReference type="eggNOG" id="KOG3946">
    <property type="taxonomic scope" value="Eukaryota"/>
</dbReference>
<evidence type="ECO:0000256" key="4">
    <source>
        <dbReference type="ARBA" id="ARBA00022679"/>
    </source>
</evidence>
<sequence length="399" mass="45234">MLSSKVILLVCALLVCLYSLIFNRNNSKCSSPTDPGYIFKHTLTFRDVTALSGRLSMQRFGYILSKINIIRPIGTANHTLVREFISKELSESGWTVKLDTFSEPTVIGNRTFTNIVAVNRPHASRRIILSCHYESKLMHNFYGTIDSAVPCSIIVNIAESLIRLFQSSKSDTTVQLIFFDGEEAFREWTDTDSLYGSRHLAAQMAQTDSQGCNEIGQIDLFVLLDLIGAAHHPFPRYPHCDPRFYDMLRDIERLLKPFFLLGLQSPEDGRKPSYLSSTVHPGILDDHTPFLSKGVPVLHLVPAPFPPQWHDVSDTIDNIDFETIHDIQLVIATFLCQFLQVPPNSIENFLNITFVELLSKSSLLNVTSVSVFYVKRIRSAILATKYMVYYFSRLYGSHQ</sequence>
<dbReference type="PANTHER" id="PTHR12283">
    <property type="entry name" value="GLUTAMINYL-PEPTIDE CYCLOTRANSFERASE"/>
    <property type="match status" value="1"/>
</dbReference>
<accession>A0A087W2C9</accession>
<name>A0A087W2C9_ECHMU</name>
<feature type="chain" id="PRO_5001831756" description="glutaminyl-peptide cyclotransferase" evidence="6">
    <location>
        <begin position="24"/>
        <end position="399"/>
    </location>
</feature>
<dbReference type="STRING" id="6211.A0A087W2C9"/>
<comment type="catalytic activity">
    <reaction evidence="1">
        <text>N-terminal L-glutaminyl-[peptide] = N-terminal 5-oxo-L-prolyl-[peptide] + NH4(+)</text>
        <dbReference type="Rhea" id="RHEA:23652"/>
        <dbReference type="Rhea" id="RHEA-COMP:11736"/>
        <dbReference type="Rhea" id="RHEA-COMP:11846"/>
        <dbReference type="ChEBI" id="CHEBI:28938"/>
        <dbReference type="ChEBI" id="CHEBI:64722"/>
        <dbReference type="ChEBI" id="CHEBI:87215"/>
        <dbReference type="EC" id="2.3.2.5"/>
    </reaction>
</comment>
<dbReference type="Proteomes" id="UP000017246">
    <property type="component" value="Unassembled WGS sequence"/>
</dbReference>
<evidence type="ECO:0000313" key="9">
    <source>
        <dbReference type="Proteomes" id="UP000017246"/>
    </source>
</evidence>
<dbReference type="AlphaFoldDB" id="A0A087W2C9"/>
<feature type="signal peptide" evidence="6">
    <location>
        <begin position="1"/>
        <end position="23"/>
    </location>
</feature>
<comment type="similarity">
    <text evidence="2">Belongs to the glutaminyl-peptide cyclotransferase family.</text>
</comment>
<keyword evidence="9" id="KW-1185">Reference proteome</keyword>
<dbReference type="InterPro" id="IPR007484">
    <property type="entry name" value="Peptidase_M28"/>
</dbReference>
<dbReference type="OMA" id="HYETNYP"/>
<evidence type="ECO:0000256" key="6">
    <source>
        <dbReference type="SAM" id="SignalP"/>
    </source>
</evidence>
<evidence type="ECO:0000256" key="5">
    <source>
        <dbReference type="ARBA" id="ARBA00023315"/>
    </source>
</evidence>
<dbReference type="SUPFAM" id="SSF53187">
    <property type="entry name" value="Zn-dependent exopeptidases"/>
    <property type="match status" value="1"/>
</dbReference>
<proteinExistence type="inferred from homology"/>
<dbReference type="GO" id="GO:0016603">
    <property type="term" value="F:glutaminyl-peptide cyclotransferase activity"/>
    <property type="evidence" value="ECO:0007669"/>
    <property type="project" value="UniProtKB-EC"/>
</dbReference>
<feature type="domain" description="Peptidase M28" evidence="7">
    <location>
        <begin position="114"/>
        <end position="334"/>
    </location>
</feature>
<keyword evidence="4 8" id="KW-0808">Transferase</keyword>
<organism evidence="8 9">
    <name type="scientific">Echinococcus multilocularis</name>
    <name type="common">Fox tapeworm</name>
    <dbReference type="NCBI Taxonomy" id="6211"/>
    <lineage>
        <taxon>Eukaryota</taxon>
        <taxon>Metazoa</taxon>
        <taxon>Spiralia</taxon>
        <taxon>Lophotrochozoa</taxon>
        <taxon>Platyhelminthes</taxon>
        <taxon>Cestoda</taxon>
        <taxon>Eucestoda</taxon>
        <taxon>Cyclophyllidea</taxon>
        <taxon>Taeniidae</taxon>
        <taxon>Echinococcus</taxon>
    </lineage>
</organism>
<evidence type="ECO:0000259" key="7">
    <source>
        <dbReference type="Pfam" id="PF04389"/>
    </source>
</evidence>
<dbReference type="EMBL" id="LN902844">
    <property type="protein sequence ID" value="CDI98662.1"/>
    <property type="molecule type" value="Genomic_DNA"/>
</dbReference>
<reference evidence="8" key="2">
    <citation type="submission" date="2015-11" db="EMBL/GenBank/DDBJ databases">
        <authorList>
            <person name="Zhang Y."/>
            <person name="Guo Z."/>
        </authorList>
    </citation>
    <scope>NUCLEOTIDE SEQUENCE</scope>
</reference>
<dbReference type="Gene3D" id="3.40.630.10">
    <property type="entry name" value="Zn peptidases"/>
    <property type="match status" value="1"/>
</dbReference>
<evidence type="ECO:0000256" key="3">
    <source>
        <dbReference type="ARBA" id="ARBA00012012"/>
    </source>
</evidence>
<evidence type="ECO:0000256" key="2">
    <source>
        <dbReference type="ARBA" id="ARBA00006014"/>
    </source>
</evidence>
<dbReference type="InterPro" id="IPR040234">
    <property type="entry name" value="QC/QCL"/>
</dbReference>
<evidence type="ECO:0000256" key="1">
    <source>
        <dbReference type="ARBA" id="ARBA00000001"/>
    </source>
</evidence>